<accession>A0A913Z6K3</accession>
<sequence length="251" mass="28019">MDGILLPVLMTATLTVFVSCHQVCFIGSEYNPQSGIPPRWFLPYKDPCNCTAIRLGGMRIPASSYRQGAPYYLDHLILSEDPKEIQAVFNCPVSAGGCVTSEPLGLEDGTIPDDRIRASSIFSEEYLAAYARLNNHGSSWAAKSSQNSWIEVDLHDPTVVSGVITQGSTYSHRCVTKYRVRYQSSHSSGYKYVKDEDGFTKVFDGNKRNNPRAPVTNHFSHRLMATKVRIEPLAWVENVVLRLELLGCRLN</sequence>
<dbReference type="Pfam" id="PF00754">
    <property type="entry name" value="F5_F8_type_C"/>
    <property type="match status" value="1"/>
</dbReference>
<feature type="chain" id="PRO_5037034605" description="F5/8 type C domain-containing protein" evidence="7">
    <location>
        <begin position="21"/>
        <end position="251"/>
    </location>
</feature>
<evidence type="ECO:0000313" key="9">
    <source>
        <dbReference type="EnsemblMetazoa" id="XP_038047443.1"/>
    </source>
</evidence>
<dbReference type="GO" id="GO:0005576">
    <property type="term" value="C:extracellular region"/>
    <property type="evidence" value="ECO:0007669"/>
    <property type="project" value="UniProtKB-SubCell"/>
</dbReference>
<dbReference type="InterPro" id="IPR000421">
    <property type="entry name" value="FA58C"/>
</dbReference>
<dbReference type="GeneID" id="119721428"/>
<feature type="domain" description="F5/8 type C" evidence="8">
    <location>
        <begin position="98"/>
        <end position="248"/>
    </location>
</feature>
<dbReference type="RefSeq" id="XP_038047443.1">
    <property type="nucleotide sequence ID" value="XM_038191515.1"/>
</dbReference>
<proteinExistence type="predicted"/>
<feature type="signal peptide" evidence="7">
    <location>
        <begin position="1"/>
        <end position="20"/>
    </location>
</feature>
<dbReference type="Gene3D" id="2.60.120.260">
    <property type="entry name" value="Galactose-binding domain-like"/>
    <property type="match status" value="1"/>
</dbReference>
<dbReference type="PANTHER" id="PTHR46806:SF5">
    <property type="entry name" value="F5_8 TYPE C DOMAIN-CONTAINING PROTEIN"/>
    <property type="match status" value="1"/>
</dbReference>
<keyword evidence="4" id="KW-0130">Cell adhesion</keyword>
<evidence type="ECO:0000256" key="2">
    <source>
        <dbReference type="ARBA" id="ARBA00004613"/>
    </source>
</evidence>
<dbReference type="PROSITE" id="PS50022">
    <property type="entry name" value="FA58C_3"/>
    <property type="match status" value="1"/>
</dbReference>
<dbReference type="GO" id="GO:0012505">
    <property type="term" value="C:endomembrane system"/>
    <property type="evidence" value="ECO:0007669"/>
    <property type="project" value="UniProtKB-SubCell"/>
</dbReference>
<dbReference type="GO" id="GO:0005886">
    <property type="term" value="C:plasma membrane"/>
    <property type="evidence" value="ECO:0007669"/>
    <property type="project" value="TreeGrafter"/>
</dbReference>
<comment type="subcellular location">
    <subcellularLocation>
        <location evidence="1">Endomembrane system</location>
        <topology evidence="1">Peripheral membrane protein</topology>
    </subcellularLocation>
    <subcellularLocation>
        <location evidence="2">Secreted</location>
    </subcellularLocation>
</comment>
<dbReference type="GO" id="GO:0007155">
    <property type="term" value="P:cell adhesion"/>
    <property type="evidence" value="ECO:0007669"/>
    <property type="project" value="UniProtKB-KW"/>
</dbReference>
<evidence type="ECO:0000259" key="8">
    <source>
        <dbReference type="PROSITE" id="PS50022"/>
    </source>
</evidence>
<dbReference type="EnsemblMetazoa" id="XM_038191515.1">
    <property type="protein sequence ID" value="XP_038047443.1"/>
    <property type="gene ID" value="LOC119721428"/>
</dbReference>
<keyword evidence="10" id="KW-1185">Reference proteome</keyword>
<protein>
    <recommendedName>
        <fullName evidence="8">F5/8 type C domain-containing protein</fullName>
    </recommendedName>
</protein>
<dbReference type="GO" id="GO:0038023">
    <property type="term" value="F:signaling receptor activity"/>
    <property type="evidence" value="ECO:0007669"/>
    <property type="project" value="TreeGrafter"/>
</dbReference>
<dbReference type="SMART" id="SM00231">
    <property type="entry name" value="FA58C"/>
    <property type="match status" value="1"/>
</dbReference>
<dbReference type="Proteomes" id="UP000887568">
    <property type="component" value="Unplaced"/>
</dbReference>
<keyword evidence="6" id="KW-1015">Disulfide bond</keyword>
<keyword evidence="5" id="KW-0472">Membrane</keyword>
<keyword evidence="7" id="KW-0732">Signal</keyword>
<evidence type="ECO:0000313" key="10">
    <source>
        <dbReference type="Proteomes" id="UP000887568"/>
    </source>
</evidence>
<evidence type="ECO:0000256" key="5">
    <source>
        <dbReference type="ARBA" id="ARBA00023136"/>
    </source>
</evidence>
<evidence type="ECO:0000256" key="4">
    <source>
        <dbReference type="ARBA" id="ARBA00022889"/>
    </source>
</evidence>
<dbReference type="PANTHER" id="PTHR46806">
    <property type="entry name" value="F5/8 TYPE C DOMAIN-CONTAINING PROTEIN"/>
    <property type="match status" value="1"/>
</dbReference>
<evidence type="ECO:0000256" key="7">
    <source>
        <dbReference type="SAM" id="SignalP"/>
    </source>
</evidence>
<name>A0A913Z6K3_PATMI</name>
<dbReference type="AlphaFoldDB" id="A0A913Z6K3"/>
<dbReference type="OrthoDB" id="6071166at2759"/>
<organism evidence="9 10">
    <name type="scientific">Patiria miniata</name>
    <name type="common">Bat star</name>
    <name type="synonym">Asterina miniata</name>
    <dbReference type="NCBI Taxonomy" id="46514"/>
    <lineage>
        <taxon>Eukaryota</taxon>
        <taxon>Metazoa</taxon>
        <taxon>Echinodermata</taxon>
        <taxon>Eleutherozoa</taxon>
        <taxon>Asterozoa</taxon>
        <taxon>Asteroidea</taxon>
        <taxon>Valvatacea</taxon>
        <taxon>Valvatida</taxon>
        <taxon>Asterinidae</taxon>
        <taxon>Patiria</taxon>
    </lineage>
</organism>
<evidence type="ECO:0000256" key="1">
    <source>
        <dbReference type="ARBA" id="ARBA00004184"/>
    </source>
</evidence>
<dbReference type="InterPro" id="IPR008979">
    <property type="entry name" value="Galactose-bd-like_sf"/>
</dbReference>
<dbReference type="PROSITE" id="PS01286">
    <property type="entry name" value="FA58C_2"/>
    <property type="match status" value="1"/>
</dbReference>
<dbReference type="InterPro" id="IPR050633">
    <property type="entry name" value="Neuropilin_MCO_CoagFactor"/>
</dbReference>
<evidence type="ECO:0000256" key="3">
    <source>
        <dbReference type="ARBA" id="ARBA00022525"/>
    </source>
</evidence>
<dbReference type="CDD" id="cd00057">
    <property type="entry name" value="FA58C"/>
    <property type="match status" value="1"/>
</dbReference>
<dbReference type="SUPFAM" id="SSF49785">
    <property type="entry name" value="Galactose-binding domain-like"/>
    <property type="match status" value="1"/>
</dbReference>
<evidence type="ECO:0000256" key="6">
    <source>
        <dbReference type="ARBA" id="ARBA00023157"/>
    </source>
</evidence>
<reference evidence="9" key="1">
    <citation type="submission" date="2022-11" db="UniProtKB">
        <authorList>
            <consortium name="EnsemblMetazoa"/>
        </authorList>
    </citation>
    <scope>IDENTIFICATION</scope>
</reference>
<dbReference type="PROSITE" id="PS01285">
    <property type="entry name" value="FA58C_1"/>
    <property type="match status" value="1"/>
</dbReference>
<keyword evidence="3" id="KW-0964">Secreted</keyword>